<sequence length="55" mass="6180">MVHVRELPIPAGLCVGDNTADAALRSEFHRWLAQLWERKDAQIDALLARAALKNQ</sequence>
<gene>
    <name evidence="1" type="ORF">LMG18091_01994</name>
</gene>
<keyword evidence="2" id="KW-1185">Reference proteome</keyword>
<proteinExistence type="predicted"/>
<evidence type="ECO:0000313" key="2">
    <source>
        <dbReference type="Proteomes" id="UP001189915"/>
    </source>
</evidence>
<evidence type="ECO:0000313" key="1">
    <source>
        <dbReference type="EMBL" id="CAJ0694709.1"/>
    </source>
</evidence>
<evidence type="ECO:0008006" key="3">
    <source>
        <dbReference type="Google" id="ProtNLM"/>
    </source>
</evidence>
<dbReference type="Proteomes" id="UP001189915">
    <property type="component" value="Unassembled WGS sequence"/>
</dbReference>
<dbReference type="AlphaFoldDB" id="A0AAD2EQF8"/>
<name>A0AAD2EQF8_9RALS</name>
<protein>
    <recommendedName>
        <fullName evidence="3">Acyltransferase</fullName>
    </recommendedName>
</protein>
<reference evidence="1 2" key="1">
    <citation type="submission" date="2023-07" db="EMBL/GenBank/DDBJ databases">
        <authorList>
            <person name="Peeters C."/>
        </authorList>
    </citation>
    <scope>NUCLEOTIDE SEQUENCE [LARGE SCALE GENOMIC DNA]</scope>
    <source>
        <strain evidence="1 2">LMG 18091</strain>
    </source>
</reference>
<comment type="caution">
    <text evidence="1">The sequence shown here is derived from an EMBL/GenBank/DDBJ whole genome shotgun (WGS) entry which is preliminary data.</text>
</comment>
<accession>A0AAD2EQF8</accession>
<dbReference type="EMBL" id="CATWAF010000002">
    <property type="protein sequence ID" value="CAJ0694709.1"/>
    <property type="molecule type" value="Genomic_DNA"/>
</dbReference>
<organism evidence="1 2">
    <name type="scientific">Ralstonia wenshanensis</name>
    <dbReference type="NCBI Taxonomy" id="2842456"/>
    <lineage>
        <taxon>Bacteria</taxon>
        <taxon>Pseudomonadati</taxon>
        <taxon>Pseudomonadota</taxon>
        <taxon>Betaproteobacteria</taxon>
        <taxon>Burkholderiales</taxon>
        <taxon>Burkholderiaceae</taxon>
        <taxon>Ralstonia</taxon>
    </lineage>
</organism>